<gene>
    <name evidence="2" type="ORF">BDA99DRAFT_542886</name>
</gene>
<name>A0AAD5JZU8_9FUNG</name>
<organism evidence="2 3">
    <name type="scientific">Phascolomyces articulosus</name>
    <dbReference type="NCBI Taxonomy" id="60185"/>
    <lineage>
        <taxon>Eukaryota</taxon>
        <taxon>Fungi</taxon>
        <taxon>Fungi incertae sedis</taxon>
        <taxon>Mucoromycota</taxon>
        <taxon>Mucoromycotina</taxon>
        <taxon>Mucoromycetes</taxon>
        <taxon>Mucorales</taxon>
        <taxon>Lichtheimiaceae</taxon>
        <taxon>Phascolomyces</taxon>
    </lineage>
</organism>
<dbReference type="InterPro" id="IPR032675">
    <property type="entry name" value="LRR_dom_sf"/>
</dbReference>
<proteinExistence type="predicted"/>
<dbReference type="InterPro" id="IPR036047">
    <property type="entry name" value="F-box-like_dom_sf"/>
</dbReference>
<dbReference type="SUPFAM" id="SSF81383">
    <property type="entry name" value="F-box domain"/>
    <property type="match status" value="1"/>
</dbReference>
<dbReference type="Gene3D" id="3.80.10.10">
    <property type="entry name" value="Ribonuclease Inhibitor"/>
    <property type="match status" value="2"/>
</dbReference>
<dbReference type="EMBL" id="JAIXMP010000042">
    <property type="protein sequence ID" value="KAI9247439.1"/>
    <property type="molecule type" value="Genomic_DNA"/>
</dbReference>
<protein>
    <recommendedName>
        <fullName evidence="1">F-box domain-containing protein</fullName>
    </recommendedName>
</protein>
<dbReference type="PANTHER" id="PTHR16134:SF119">
    <property type="entry name" value="AT02038P-RELATED"/>
    <property type="match status" value="1"/>
</dbReference>
<evidence type="ECO:0000259" key="1">
    <source>
        <dbReference type="PROSITE" id="PS50181"/>
    </source>
</evidence>
<reference evidence="2" key="1">
    <citation type="journal article" date="2022" name="IScience">
        <title>Evolution of zygomycete secretomes and the origins of terrestrial fungal ecologies.</title>
        <authorList>
            <person name="Chang Y."/>
            <person name="Wang Y."/>
            <person name="Mondo S."/>
            <person name="Ahrendt S."/>
            <person name="Andreopoulos W."/>
            <person name="Barry K."/>
            <person name="Beard J."/>
            <person name="Benny G.L."/>
            <person name="Blankenship S."/>
            <person name="Bonito G."/>
            <person name="Cuomo C."/>
            <person name="Desiro A."/>
            <person name="Gervers K.A."/>
            <person name="Hundley H."/>
            <person name="Kuo A."/>
            <person name="LaButti K."/>
            <person name="Lang B.F."/>
            <person name="Lipzen A."/>
            <person name="O'Donnell K."/>
            <person name="Pangilinan J."/>
            <person name="Reynolds N."/>
            <person name="Sandor L."/>
            <person name="Smith M.E."/>
            <person name="Tsang A."/>
            <person name="Grigoriev I.V."/>
            <person name="Stajich J.E."/>
            <person name="Spatafora J.W."/>
        </authorList>
    </citation>
    <scope>NUCLEOTIDE SEQUENCE</scope>
    <source>
        <strain evidence="2">RSA 2281</strain>
    </source>
</reference>
<evidence type="ECO:0000313" key="3">
    <source>
        <dbReference type="Proteomes" id="UP001209540"/>
    </source>
</evidence>
<dbReference type="InterPro" id="IPR001810">
    <property type="entry name" value="F-box_dom"/>
</dbReference>
<dbReference type="Pfam" id="PF00646">
    <property type="entry name" value="F-box"/>
    <property type="match status" value="1"/>
</dbReference>
<accession>A0AAD5JZU8</accession>
<comment type="caution">
    <text evidence="2">The sequence shown here is derived from an EMBL/GenBank/DDBJ whole genome shotgun (WGS) entry which is preliminary data.</text>
</comment>
<feature type="domain" description="F-box" evidence="1">
    <location>
        <begin position="11"/>
        <end position="59"/>
    </location>
</feature>
<sequence length="637" mass="73613">MTDTAIRKQNLAMFDRLTSDILFDIFKYFSQKDCLQCMQICHDWYNVVPTYAHNVWSTINVKGTRRFSWQTLWLEFVGEHVKELTFTNWKERGLYTMMQKLLDRGCNNLRFIRFERCNTANQARFLPLLIQLGAHVTDMEMELHMSNVAFLDVLEACPQLARFSFIFPSSHAYSMYGLYNIEPNIVTNDTWTSYFLSSNERQQIWEKRPILHGMKGMVLDAALEKKTRLEPILRKCPNLWHLVCSNGVGKTREETIIPSYDTTLIDLDDLFTWCPKLISLELNTDQGREANRLCADFHDFFFKDRAQRLQNPMQGLQYFMTYEGEDYGAERIGPLLVRHAPSLKYLTLARAVGTVTPHQDWSFIFQSFDTAPCLNTLVLKSLTYQSSALTSLLQHCPNLQKLIIENSLLMPFDLSKNLRALPQLKYLELDNVSLQLDDDLDGGSIVRLFQHLANEKGNKRSCLEDIRFNSVPEVTHDFLIAATYIPTMKKIKTFLDSRYYTDEGLLIFGERLCRTSIESLDLGRIRALPHDFLCLLGDLPSLKSIYIQASYQPNGVLVDGLGLGEMLYKSNSLESVFIDEATVGNSNKLGNQEQVDKIYEKYEMPFGIMPHSRLIFQRRIHGKDNNNNNSQPSIFLL</sequence>
<dbReference type="PANTHER" id="PTHR16134">
    <property type="entry name" value="F-BOX/TPR REPEAT PROTEIN POF3"/>
    <property type="match status" value="1"/>
</dbReference>
<dbReference type="SUPFAM" id="SSF52047">
    <property type="entry name" value="RNI-like"/>
    <property type="match status" value="1"/>
</dbReference>
<dbReference type="PROSITE" id="PS50181">
    <property type="entry name" value="FBOX"/>
    <property type="match status" value="1"/>
</dbReference>
<keyword evidence="3" id="KW-1185">Reference proteome</keyword>
<reference evidence="2" key="2">
    <citation type="submission" date="2023-02" db="EMBL/GenBank/DDBJ databases">
        <authorList>
            <consortium name="DOE Joint Genome Institute"/>
            <person name="Mondo S.J."/>
            <person name="Chang Y."/>
            <person name="Wang Y."/>
            <person name="Ahrendt S."/>
            <person name="Andreopoulos W."/>
            <person name="Barry K."/>
            <person name="Beard J."/>
            <person name="Benny G.L."/>
            <person name="Blankenship S."/>
            <person name="Bonito G."/>
            <person name="Cuomo C."/>
            <person name="Desiro A."/>
            <person name="Gervers K.A."/>
            <person name="Hundley H."/>
            <person name="Kuo A."/>
            <person name="LaButti K."/>
            <person name="Lang B.F."/>
            <person name="Lipzen A."/>
            <person name="O'Donnell K."/>
            <person name="Pangilinan J."/>
            <person name="Reynolds N."/>
            <person name="Sandor L."/>
            <person name="Smith M.W."/>
            <person name="Tsang A."/>
            <person name="Grigoriev I.V."/>
            <person name="Stajich J.E."/>
            <person name="Spatafora J.W."/>
        </authorList>
    </citation>
    <scope>NUCLEOTIDE SEQUENCE</scope>
    <source>
        <strain evidence="2">RSA 2281</strain>
    </source>
</reference>
<dbReference type="Proteomes" id="UP001209540">
    <property type="component" value="Unassembled WGS sequence"/>
</dbReference>
<evidence type="ECO:0000313" key="2">
    <source>
        <dbReference type="EMBL" id="KAI9247439.1"/>
    </source>
</evidence>
<dbReference type="AlphaFoldDB" id="A0AAD5JZU8"/>